<dbReference type="Pfam" id="PF08479">
    <property type="entry name" value="POTRA_2"/>
    <property type="match status" value="1"/>
</dbReference>
<evidence type="ECO:0000256" key="1">
    <source>
        <dbReference type="ARBA" id="ARBA00022452"/>
    </source>
</evidence>
<evidence type="ECO:0000313" key="8">
    <source>
        <dbReference type="EMBL" id="EEV88393.1"/>
    </source>
</evidence>
<dbReference type="InterPro" id="IPR035251">
    <property type="entry name" value="ShlB_POTRA"/>
</dbReference>
<dbReference type="InterPro" id="IPR051544">
    <property type="entry name" value="TPS_OM_transporter"/>
</dbReference>
<dbReference type="InterPro" id="IPR013686">
    <property type="entry name" value="Polypept-transport_assoc_ShlB"/>
</dbReference>
<dbReference type="Pfam" id="PF17287">
    <property type="entry name" value="POTRA_3"/>
    <property type="match status" value="1"/>
</dbReference>
<keyword evidence="4" id="KW-0732">Signal</keyword>
<evidence type="ECO:0000313" key="9">
    <source>
        <dbReference type="Proteomes" id="UP000004870"/>
    </source>
</evidence>
<dbReference type="InterPro" id="IPR027282">
    <property type="entry name" value="TPS"/>
</dbReference>
<dbReference type="PIRSF" id="PIRSF029745">
    <property type="entry name" value="FhaC"/>
    <property type="match status" value="1"/>
</dbReference>
<feature type="domain" description="ShlB POTRA" evidence="7">
    <location>
        <begin position="162"/>
        <end position="214"/>
    </location>
</feature>
<dbReference type="Pfam" id="PF03865">
    <property type="entry name" value="ShlB"/>
    <property type="match status" value="1"/>
</dbReference>
<keyword evidence="2" id="KW-0812">Transmembrane</keyword>
<name>C8NAG2_CARH6</name>
<keyword evidence="1" id="KW-1134">Transmembrane beta strand</keyword>
<dbReference type="HOGENOM" id="CLU_020581_2_0_6"/>
<evidence type="ECO:0000259" key="6">
    <source>
        <dbReference type="Pfam" id="PF08479"/>
    </source>
</evidence>
<evidence type="ECO:0000256" key="3">
    <source>
        <dbReference type="ARBA" id="ARBA00023237"/>
    </source>
</evidence>
<keyword evidence="3" id="KW-0998">Cell outer membrane</keyword>
<accession>C8NAG2</accession>
<feature type="signal peptide" evidence="4">
    <location>
        <begin position="1"/>
        <end position="19"/>
    </location>
</feature>
<dbReference type="Gene3D" id="2.40.160.50">
    <property type="entry name" value="membrane protein fhac: a member of the omp85/tpsb transporter family"/>
    <property type="match status" value="1"/>
</dbReference>
<feature type="chain" id="PRO_5002990722" evidence="4">
    <location>
        <begin position="20"/>
        <end position="581"/>
    </location>
</feature>
<keyword evidence="1" id="KW-0472">Membrane</keyword>
<dbReference type="PANTHER" id="PTHR34597">
    <property type="entry name" value="SLR1661 PROTEIN"/>
    <property type="match status" value="1"/>
</dbReference>
<dbReference type="GO" id="GO:0046819">
    <property type="term" value="P:protein secretion by the type V secretion system"/>
    <property type="evidence" value="ECO:0007669"/>
    <property type="project" value="TreeGrafter"/>
</dbReference>
<feature type="domain" description="Haemolysin activator HlyB C-terminal" evidence="5">
    <location>
        <begin position="219"/>
        <end position="541"/>
    </location>
</feature>
<dbReference type="GO" id="GO:0008320">
    <property type="term" value="F:protein transmembrane transporter activity"/>
    <property type="evidence" value="ECO:0007669"/>
    <property type="project" value="TreeGrafter"/>
</dbReference>
<dbReference type="RefSeq" id="WP_004142910.1">
    <property type="nucleotide sequence ID" value="NZ_GG694028.1"/>
</dbReference>
<dbReference type="EMBL" id="ACKY01000075">
    <property type="protein sequence ID" value="EEV88393.1"/>
    <property type="molecule type" value="Genomic_DNA"/>
</dbReference>
<reference evidence="8 9" key="1">
    <citation type="submission" date="2009-08" db="EMBL/GenBank/DDBJ databases">
        <authorList>
            <person name="Qin X."/>
            <person name="Bachman B."/>
            <person name="Battles P."/>
            <person name="Bell A."/>
            <person name="Bess C."/>
            <person name="Bickham C."/>
            <person name="Chaboub L."/>
            <person name="Chen D."/>
            <person name="Coyle M."/>
            <person name="Deiros D.R."/>
            <person name="Dinh H."/>
            <person name="Forbes L."/>
            <person name="Fowler G."/>
            <person name="Francisco L."/>
            <person name="Fu Q."/>
            <person name="Gubbala S."/>
            <person name="Hale W."/>
            <person name="Han Y."/>
            <person name="Hemphill L."/>
            <person name="Highlander S.K."/>
            <person name="Hirani K."/>
            <person name="Hogues M."/>
            <person name="Jackson L."/>
            <person name="Jakkamsetti A."/>
            <person name="Javaid M."/>
            <person name="Jiang H."/>
            <person name="Korchina V."/>
            <person name="Kovar C."/>
            <person name="Lara F."/>
            <person name="Lee S."/>
            <person name="Mata R."/>
            <person name="Mathew T."/>
            <person name="Moen C."/>
            <person name="Morales K."/>
            <person name="Munidasa M."/>
            <person name="Nazareth L."/>
            <person name="Ngo R."/>
            <person name="Nguyen L."/>
            <person name="Okwuonu G."/>
            <person name="Ongeri F."/>
            <person name="Patil S."/>
            <person name="Petrosino J."/>
            <person name="Pham C."/>
            <person name="Pham P."/>
            <person name="Pu L.-L."/>
            <person name="Puazo M."/>
            <person name="Raj R."/>
            <person name="Reid J."/>
            <person name="Rouhana J."/>
            <person name="Saada N."/>
            <person name="Shang Y."/>
            <person name="Simmons D."/>
            <person name="Thornton R."/>
            <person name="Warren J."/>
            <person name="Weissenberger G."/>
            <person name="Zhang J."/>
            <person name="Zhang L."/>
            <person name="Zhou C."/>
            <person name="Zhu D."/>
            <person name="Muzny D."/>
            <person name="Worley K."/>
            <person name="Gibbs R."/>
        </authorList>
    </citation>
    <scope>NUCLEOTIDE SEQUENCE [LARGE SCALE GENOMIC DNA]</scope>
    <source>
        <strain evidence="9">ATCC 15826 / DSM 8339 / NCTC 10426 / 6573</strain>
    </source>
</reference>
<dbReference type="PANTHER" id="PTHR34597:SF3">
    <property type="entry name" value="OUTER MEMBRANE TRANSPORTER CDIB"/>
    <property type="match status" value="1"/>
</dbReference>
<dbReference type="OrthoDB" id="290122at2"/>
<dbReference type="GO" id="GO:0098046">
    <property type="term" value="C:type V protein secretion system complex"/>
    <property type="evidence" value="ECO:0007669"/>
    <property type="project" value="TreeGrafter"/>
</dbReference>
<comment type="caution">
    <text evidence="8">The sequence shown here is derived from an EMBL/GenBank/DDBJ whole genome shotgun (WGS) entry which is preliminary data.</text>
</comment>
<dbReference type="Gene3D" id="3.10.20.310">
    <property type="entry name" value="membrane protein fhac"/>
    <property type="match status" value="1"/>
</dbReference>
<dbReference type="STRING" id="2718.CHUV0807_0182"/>
<evidence type="ECO:0000256" key="2">
    <source>
        <dbReference type="ARBA" id="ARBA00022692"/>
    </source>
</evidence>
<protein>
    <submittedName>
        <fullName evidence="8">POTRA domain protein, ShlB-type</fullName>
    </submittedName>
</protein>
<proteinExistence type="predicted"/>
<dbReference type="GeneID" id="84788394"/>
<organism evidence="8 9">
    <name type="scientific">Cardiobacterium hominis (strain ATCC 15826 / DSM 8339 / NCTC 10426 / 6573)</name>
    <dbReference type="NCBI Taxonomy" id="638300"/>
    <lineage>
        <taxon>Bacteria</taxon>
        <taxon>Pseudomonadati</taxon>
        <taxon>Pseudomonadota</taxon>
        <taxon>Gammaproteobacteria</taxon>
        <taxon>Cardiobacteriales</taxon>
        <taxon>Cardiobacteriaceae</taxon>
        <taxon>Cardiobacterium</taxon>
    </lineage>
</organism>
<sequence>MPTRHSLWLLLFASSALFAQQSGLVDPGIIYQRAEQRQQQINRNAARQDFSTLDFSAPASEDQVAAPGDRHACTSYQHIVLDAPSPSFLHYLEQSVRHTPLRLTGKQTYHKAGECIRAGEVIDIVKATQNRLIEDGWITTRVVLQTEGSHKERLKLTILPGKIAQVRENKTNVQRTPGVFNYLQNKTINLRDLEQSLDNVHRLGSLDAQVDIAPSDREGYSDLVVNWQKTGRPYQFSFLVDDSGSKSLGKYLGTASIYIDNPLNFSDTFYASYTRTLRPGTRLTDQQGKKHKTLTDNYYLNYSIPWRSWQLGLNASRYHYDQIIPGYARVYHYKGNTQKIEAELSNTIYRDQSKKTTLSAGLWWRKNQNFINRAELDVQKRQTAGWRLGVKQTVLLPKAVFSGALNLKKGTRMLGANPVPEEGFDEGNAKSAIWTLDAGWNVLLDSNQRWNWQNDLHAQYAHERLISLDLLSIGGRNSVRGFSENNSISGDSGWYWRNTLNWSYQPNHQLYLGADMGQVWGKNTEYLRDKFIAGAVIGSKGNMNYHGNWQYDVFVGTPIVKSGDWKKTDRFVIGFSAGYTW</sequence>
<evidence type="ECO:0000256" key="4">
    <source>
        <dbReference type="SAM" id="SignalP"/>
    </source>
</evidence>
<keyword evidence="9" id="KW-1185">Reference proteome</keyword>
<feature type="domain" description="Polypeptide-transport-associated ShlB-type" evidence="6">
    <location>
        <begin position="109"/>
        <end position="161"/>
    </location>
</feature>
<dbReference type="InterPro" id="IPR005565">
    <property type="entry name" value="Hemolysn_activator_HlyB_C"/>
</dbReference>
<evidence type="ECO:0000259" key="7">
    <source>
        <dbReference type="Pfam" id="PF17287"/>
    </source>
</evidence>
<gene>
    <name evidence="8" type="ORF">HMPREF0198_1490</name>
</gene>
<evidence type="ECO:0000259" key="5">
    <source>
        <dbReference type="Pfam" id="PF03865"/>
    </source>
</evidence>
<dbReference type="AlphaFoldDB" id="C8NAG2"/>
<dbReference type="Proteomes" id="UP000004870">
    <property type="component" value="Unassembled WGS sequence"/>
</dbReference>